<sequence>MDGGNVKAVFLLGIATAMLFLGCAQQSQQSQKVQILGSGATFPQPQIEKWIDVYAKQNPDVQIEYTGKGSGGGQNDFKQGLVDFACSDPPLSESLWKELEKRGQPLQFPIIVGAVVVVYNLPGVENLKLDGEVLAKIYMGDIEYWDDEAIKNLNPKASLPHEKILAVHRSDSSGTTKIFTTYLSLVSGEWAEKVGNGKTVDWPVDRLGRGVGGKGNQGVAAVIKQNPYSIGYVELAYALKENFPVVALKNKAGKFVKADESTIKSAVSEISGSIPSPREGYRESLEAMLNAGGENSYPIVAFSHMVIWEKYESEAKEKAVKDFVRWILTEGQKPENVVKGYVGLPEDVTAKLLSELE</sequence>
<proteinExistence type="inferred from homology"/>
<organism evidence="6 7">
    <name type="scientific">Archaeoglobus fulgidus DSM 8774</name>
    <dbReference type="NCBI Taxonomy" id="1344584"/>
    <lineage>
        <taxon>Archaea</taxon>
        <taxon>Methanobacteriati</taxon>
        <taxon>Methanobacteriota</taxon>
        <taxon>Archaeoglobi</taxon>
        <taxon>Archaeoglobales</taxon>
        <taxon>Archaeoglobaceae</taxon>
        <taxon>Archaeoglobus</taxon>
    </lineage>
</organism>
<dbReference type="SUPFAM" id="SSF53850">
    <property type="entry name" value="Periplasmic binding protein-like II"/>
    <property type="match status" value="1"/>
</dbReference>
<dbReference type="Pfam" id="PF12849">
    <property type="entry name" value="PBP_like_2"/>
    <property type="match status" value="1"/>
</dbReference>
<dbReference type="InterPro" id="IPR005673">
    <property type="entry name" value="ABC_phos-bd_PstS"/>
</dbReference>
<evidence type="ECO:0000256" key="4">
    <source>
        <dbReference type="PIRNR" id="PIRNR002756"/>
    </source>
</evidence>
<dbReference type="Gene3D" id="3.40.190.10">
    <property type="entry name" value="Periplasmic binding protein-like II"/>
    <property type="match status" value="2"/>
</dbReference>
<dbReference type="Proteomes" id="UP000028501">
    <property type="component" value="Chromosome"/>
</dbReference>
<dbReference type="GO" id="GO:0035435">
    <property type="term" value="P:phosphate ion transmembrane transport"/>
    <property type="evidence" value="ECO:0007669"/>
    <property type="project" value="InterPro"/>
</dbReference>
<dbReference type="GO" id="GO:0043190">
    <property type="term" value="C:ATP-binding cassette (ABC) transporter complex"/>
    <property type="evidence" value="ECO:0007669"/>
    <property type="project" value="InterPro"/>
</dbReference>
<keyword evidence="2 4" id="KW-0813">Transport</keyword>
<evidence type="ECO:0000256" key="1">
    <source>
        <dbReference type="ARBA" id="ARBA00008725"/>
    </source>
</evidence>
<accession>A0A075WGL4</accession>
<comment type="similarity">
    <text evidence="1 4">Belongs to the PstS family.</text>
</comment>
<dbReference type="NCBIfam" id="TIGR00975">
    <property type="entry name" value="3a0107s03"/>
    <property type="match status" value="1"/>
</dbReference>
<evidence type="ECO:0000256" key="2">
    <source>
        <dbReference type="ARBA" id="ARBA00022448"/>
    </source>
</evidence>
<evidence type="ECO:0000313" key="6">
    <source>
        <dbReference type="EMBL" id="AIG98234.1"/>
    </source>
</evidence>
<dbReference type="PIRSF" id="PIRSF002756">
    <property type="entry name" value="PstS"/>
    <property type="match status" value="1"/>
</dbReference>
<evidence type="ECO:0000256" key="3">
    <source>
        <dbReference type="ARBA" id="ARBA00022592"/>
    </source>
</evidence>
<dbReference type="KEGG" id="afg:AFULGI_00014670"/>
<dbReference type="EMBL" id="CP006577">
    <property type="protein sequence ID" value="AIG98234.1"/>
    <property type="molecule type" value="Genomic_DNA"/>
</dbReference>
<evidence type="ECO:0000259" key="5">
    <source>
        <dbReference type="Pfam" id="PF12849"/>
    </source>
</evidence>
<dbReference type="CDD" id="cd13565">
    <property type="entry name" value="PBP2_PstS"/>
    <property type="match status" value="1"/>
</dbReference>
<dbReference type="PANTHER" id="PTHR42996:SF1">
    <property type="entry name" value="PHOSPHATE-BINDING PROTEIN PSTS"/>
    <property type="match status" value="1"/>
</dbReference>
<dbReference type="InterPro" id="IPR024370">
    <property type="entry name" value="PBP_domain"/>
</dbReference>
<dbReference type="InterPro" id="IPR050962">
    <property type="entry name" value="Phosphate-bind_PstS"/>
</dbReference>
<name>A0A075WGL4_ARCFL</name>
<dbReference type="AlphaFoldDB" id="A0A075WGL4"/>
<reference evidence="6 7" key="1">
    <citation type="submission" date="2013-07" db="EMBL/GenBank/DDBJ databases">
        <title>Genome of Archaeoglobus fulgidus.</title>
        <authorList>
            <person name="Fiebig A."/>
            <person name="Birkeland N.-K."/>
        </authorList>
    </citation>
    <scope>NUCLEOTIDE SEQUENCE [LARGE SCALE GENOMIC DNA]</scope>
    <source>
        <strain evidence="6 7">DSM 8774</strain>
    </source>
</reference>
<feature type="domain" description="PBP" evidence="5">
    <location>
        <begin position="28"/>
        <end position="329"/>
    </location>
</feature>
<keyword evidence="3 4" id="KW-0592">Phosphate transport</keyword>
<gene>
    <name evidence="6" type="ORF">AFULGI_00014670</name>
</gene>
<protein>
    <recommendedName>
        <fullName evidence="4">Phosphate-binding protein</fullName>
    </recommendedName>
</protein>
<dbReference type="HOGENOM" id="CLU_034528_1_2_2"/>
<dbReference type="PROSITE" id="PS51257">
    <property type="entry name" value="PROKAR_LIPOPROTEIN"/>
    <property type="match status" value="1"/>
</dbReference>
<dbReference type="GO" id="GO:0042301">
    <property type="term" value="F:phosphate ion binding"/>
    <property type="evidence" value="ECO:0007669"/>
    <property type="project" value="InterPro"/>
</dbReference>
<dbReference type="PANTHER" id="PTHR42996">
    <property type="entry name" value="PHOSPHATE-BINDING PROTEIN PSTS"/>
    <property type="match status" value="1"/>
</dbReference>
<dbReference type="RefSeq" id="WP_052358727.1">
    <property type="nucleotide sequence ID" value="NZ_CP006577.1"/>
</dbReference>
<dbReference type="GeneID" id="24794967"/>
<evidence type="ECO:0000313" key="7">
    <source>
        <dbReference type="Proteomes" id="UP000028501"/>
    </source>
</evidence>